<accession>A0A0D6MJQ2</accession>
<dbReference type="InterPro" id="IPR043137">
    <property type="entry name" value="GGT_ssub_C"/>
</dbReference>
<protein>
    <submittedName>
        <fullName evidence="1">Gamma-glutamyltranspeptidase</fullName>
    </submittedName>
</protein>
<dbReference type="InterPro" id="IPR043138">
    <property type="entry name" value="GGT_lsub"/>
</dbReference>
<evidence type="ECO:0000313" key="2">
    <source>
        <dbReference type="Proteomes" id="UP000032679"/>
    </source>
</evidence>
<dbReference type="SUPFAM" id="SSF56235">
    <property type="entry name" value="N-terminal nucleophile aminohydrolases (Ntn hydrolases)"/>
    <property type="match status" value="1"/>
</dbReference>
<dbReference type="STRING" id="1231623.Tasa_012_018"/>
<dbReference type="Gene3D" id="1.10.246.130">
    <property type="match status" value="1"/>
</dbReference>
<dbReference type="OrthoDB" id="9781342at2"/>
<dbReference type="InterPro" id="IPR029055">
    <property type="entry name" value="Ntn_hydrolases_N"/>
</dbReference>
<dbReference type="AlphaFoldDB" id="A0A0D6MJQ2"/>
<dbReference type="EMBL" id="BALE01000012">
    <property type="protein sequence ID" value="GAN53842.1"/>
    <property type="molecule type" value="Genomic_DNA"/>
</dbReference>
<dbReference type="Gene3D" id="3.60.20.40">
    <property type="match status" value="1"/>
</dbReference>
<sequence>MLHTSCAQRGAVTSPHHLASQAGLAVLRAGGNACEAAVATAAALSVVYPHMTGLGGDGFWLIAWPDGRTEAVYAGGVAAARATPALYAGHDAIPWRGGLAANTVAGTVGGWARALERSSARLPLAQVLADAIAYAEQGVAVTELWAALAEVKGADLRAAPGYAALFEPGGRPLCTHERFRNPALAETLRRLARDGLDDFYRGGIARDLAHDLGQAGSPVGLDDLAAAQAEWVEPLSTRVAGATLFNTPPATQGAVSLLILALMDRLGARDVDTADGLHAAIEATKRAFAYRDAYLGDPARTGCNPQSLLDDGAALDAMAADIDPACAAAFGMAAGGGDTTWFGVADADGCVVSVIQSIYFEFGSGVVSPRTGITWQNRGASFALGGDGPNVLAPGAKPFHTLNPALARFEDGRILVYGTMGGEGQPQTQAAIFSRYGWSGRGLQAAITAPRWLLGRTWGEASSRLQIEERVDPAVQAALVARGHVITPSADFSSVMGHAGAVCRHADGLIEAACDPRSDGGIAAW</sequence>
<comment type="caution">
    <text evidence="1">The sequence shown here is derived from an EMBL/GenBank/DDBJ whole genome shotgun (WGS) entry which is preliminary data.</text>
</comment>
<name>A0A0D6MJQ2_9PROT</name>
<dbReference type="PRINTS" id="PR01210">
    <property type="entry name" value="GGTRANSPTASE"/>
</dbReference>
<proteinExistence type="predicted"/>
<dbReference type="Pfam" id="PF01019">
    <property type="entry name" value="G_glu_transpept"/>
    <property type="match status" value="1"/>
</dbReference>
<dbReference type="InterPro" id="IPR052896">
    <property type="entry name" value="GGT-like_enzyme"/>
</dbReference>
<evidence type="ECO:0000313" key="1">
    <source>
        <dbReference type="EMBL" id="GAN53842.1"/>
    </source>
</evidence>
<gene>
    <name evidence="1" type="ORF">Tasa_012_018</name>
</gene>
<dbReference type="RefSeq" id="WP_048848212.1">
    <property type="nucleotide sequence ID" value="NZ_BALE01000012.1"/>
</dbReference>
<reference evidence="1 2" key="1">
    <citation type="submission" date="2012-10" db="EMBL/GenBank/DDBJ databases">
        <title>Genome sequencing of Tanticharoenia sakaeratensis NBRC 103193.</title>
        <authorList>
            <person name="Azuma Y."/>
            <person name="Hadano H."/>
            <person name="Hirakawa H."/>
            <person name="Matsushita K."/>
        </authorList>
    </citation>
    <scope>NUCLEOTIDE SEQUENCE [LARGE SCALE GENOMIC DNA]</scope>
    <source>
        <strain evidence="1 2">NBRC 103193</strain>
    </source>
</reference>
<organism evidence="1 2">
    <name type="scientific">Tanticharoenia sakaeratensis NBRC 103193</name>
    <dbReference type="NCBI Taxonomy" id="1231623"/>
    <lineage>
        <taxon>Bacteria</taxon>
        <taxon>Pseudomonadati</taxon>
        <taxon>Pseudomonadota</taxon>
        <taxon>Alphaproteobacteria</taxon>
        <taxon>Acetobacterales</taxon>
        <taxon>Acetobacteraceae</taxon>
        <taxon>Tanticharoenia</taxon>
    </lineage>
</organism>
<keyword evidence="2" id="KW-1185">Reference proteome</keyword>
<dbReference type="Proteomes" id="UP000032679">
    <property type="component" value="Unassembled WGS sequence"/>
</dbReference>
<dbReference type="PANTHER" id="PTHR43881:SF5">
    <property type="entry name" value="GAMMA-GLUTAMYLTRANSPEPTIDASE"/>
    <property type="match status" value="1"/>
</dbReference>
<dbReference type="PANTHER" id="PTHR43881">
    <property type="entry name" value="GAMMA-GLUTAMYLTRANSPEPTIDASE (AFU_ORTHOLOGUE AFUA_4G13580)"/>
    <property type="match status" value="1"/>
</dbReference>